<dbReference type="OMA" id="VPVINFW"/>
<dbReference type="PANTHER" id="PTHR45763:SF51">
    <property type="entry name" value="ALPHA_BETA-HYDROLASES SUPERFAMILY PROTEIN"/>
    <property type="match status" value="1"/>
</dbReference>
<dbReference type="InParanoid" id="A0A059ABS6"/>
<dbReference type="Gene3D" id="3.40.50.1820">
    <property type="entry name" value="alpha/beta hydrolase"/>
    <property type="match status" value="1"/>
</dbReference>
<dbReference type="AlphaFoldDB" id="A0A059ABS6"/>
<dbReference type="InterPro" id="IPR029058">
    <property type="entry name" value="AB_hydrolase_fold"/>
</dbReference>
<sequence>MLAAVAAIVVVGLVAYGYRSVKPSPPKICGSPGGPPVTSPRIKLHDGRHLAYKERGVARESAKYKVVLVHGFDSSKDFYVPLSQEVMEELGVYLLTFDRPGYGESDPNPKRSVKSEAFDVQELADRLGLGTRFYLMGASLGTHVVWSCMKYIPHRLSGVTLVVPVINFWWPSFPPDLVHEVYKKQLKRDQWKLWIAHHIPGLVYWWMTQKLFPYSSIMQRHPILFNERDVATVQAMSKVPNPHEHKIRQQGDYESLHRDIKVHFGKWEFDPMELNNPFPNKEGSVSLWEGYNDKLVPFELQRYVAKKLPWIKYHEVANGGHLMIHEPSLCEAMFRELLLGEVPSF</sequence>
<reference evidence="2" key="1">
    <citation type="submission" date="2013-07" db="EMBL/GenBank/DDBJ databases">
        <title>The genome of Eucalyptus grandis.</title>
        <authorList>
            <person name="Schmutz J."/>
            <person name="Hayes R."/>
            <person name="Myburg A."/>
            <person name="Tuskan G."/>
            <person name="Grattapaglia D."/>
            <person name="Rokhsar D.S."/>
        </authorList>
    </citation>
    <scope>NUCLEOTIDE SEQUENCE</scope>
    <source>
        <tissue evidence="2">Leaf extractions</tissue>
    </source>
</reference>
<protein>
    <recommendedName>
        <fullName evidence="1">AB hydrolase-1 domain-containing protein</fullName>
    </recommendedName>
</protein>
<evidence type="ECO:0000259" key="1">
    <source>
        <dbReference type="Pfam" id="PF12697"/>
    </source>
</evidence>
<name>A0A059ABS6_EUCGR</name>
<dbReference type="Gramene" id="KCW50825">
    <property type="protein sequence ID" value="KCW50825"/>
    <property type="gene ID" value="EUGRSUZ_J00486"/>
</dbReference>
<dbReference type="Pfam" id="PF12697">
    <property type="entry name" value="Abhydrolase_6"/>
    <property type="match status" value="1"/>
</dbReference>
<feature type="domain" description="AB hydrolase-1" evidence="1">
    <location>
        <begin position="66"/>
        <end position="327"/>
    </location>
</feature>
<dbReference type="InterPro" id="IPR000073">
    <property type="entry name" value="AB_hydrolase_1"/>
</dbReference>
<accession>A0A059ABS6</accession>
<dbReference type="FunFam" id="3.40.50.1820:FF:000270">
    <property type="entry name" value="Alpha/beta-Hydrolases superfamily protein"/>
    <property type="match status" value="1"/>
</dbReference>
<organism evidence="2">
    <name type="scientific">Eucalyptus grandis</name>
    <name type="common">Flooded gum</name>
    <dbReference type="NCBI Taxonomy" id="71139"/>
    <lineage>
        <taxon>Eukaryota</taxon>
        <taxon>Viridiplantae</taxon>
        <taxon>Streptophyta</taxon>
        <taxon>Embryophyta</taxon>
        <taxon>Tracheophyta</taxon>
        <taxon>Spermatophyta</taxon>
        <taxon>Magnoliopsida</taxon>
        <taxon>eudicotyledons</taxon>
        <taxon>Gunneridae</taxon>
        <taxon>Pentapetalae</taxon>
        <taxon>rosids</taxon>
        <taxon>malvids</taxon>
        <taxon>Myrtales</taxon>
        <taxon>Myrtaceae</taxon>
        <taxon>Myrtoideae</taxon>
        <taxon>Eucalypteae</taxon>
        <taxon>Eucalyptus</taxon>
    </lineage>
</organism>
<dbReference type="KEGG" id="egr:104421298"/>
<dbReference type="eggNOG" id="ENOG502QS8H">
    <property type="taxonomic scope" value="Eukaryota"/>
</dbReference>
<gene>
    <name evidence="2" type="ORF">EUGRSUZ_J00486</name>
</gene>
<dbReference type="SUPFAM" id="SSF53474">
    <property type="entry name" value="alpha/beta-Hydrolases"/>
    <property type="match status" value="1"/>
</dbReference>
<dbReference type="PANTHER" id="PTHR45763">
    <property type="entry name" value="HYDROLASE, ALPHA/BETA FOLD FAMILY PROTEIN, EXPRESSED-RELATED"/>
    <property type="match status" value="1"/>
</dbReference>
<dbReference type="EMBL" id="KK198762">
    <property type="protein sequence ID" value="KCW50825.1"/>
    <property type="molecule type" value="Genomic_DNA"/>
</dbReference>
<evidence type="ECO:0000313" key="2">
    <source>
        <dbReference type="EMBL" id="KCW50825.1"/>
    </source>
</evidence>
<dbReference type="OrthoDB" id="294702at2759"/>
<proteinExistence type="predicted"/>